<gene>
    <name evidence="2" type="ORF">SAMN05444159_4975</name>
</gene>
<keyword evidence="1" id="KW-0472">Membrane</keyword>
<dbReference type="EMBL" id="LT670844">
    <property type="protein sequence ID" value="SHL09379.1"/>
    <property type="molecule type" value="Genomic_DNA"/>
</dbReference>
<evidence type="ECO:0000313" key="2">
    <source>
        <dbReference type="EMBL" id="SHL09379.1"/>
    </source>
</evidence>
<dbReference type="Proteomes" id="UP000189935">
    <property type="component" value="Chromosome I"/>
</dbReference>
<reference evidence="2 3" key="1">
    <citation type="submission" date="2016-11" db="EMBL/GenBank/DDBJ databases">
        <authorList>
            <person name="Jaros S."/>
            <person name="Januszkiewicz K."/>
            <person name="Wedrychowicz H."/>
        </authorList>
    </citation>
    <scope>NUCLEOTIDE SEQUENCE [LARGE SCALE GENOMIC DNA]</scope>
    <source>
        <strain evidence="2 3">GAS499</strain>
    </source>
</reference>
<proteinExistence type="predicted"/>
<feature type="transmembrane region" description="Helical" evidence="1">
    <location>
        <begin position="127"/>
        <end position="146"/>
    </location>
</feature>
<name>A0A1M6XU30_9BRAD</name>
<evidence type="ECO:0000256" key="1">
    <source>
        <dbReference type="SAM" id="Phobius"/>
    </source>
</evidence>
<feature type="transmembrane region" description="Helical" evidence="1">
    <location>
        <begin position="53"/>
        <end position="72"/>
    </location>
</feature>
<sequence>MSDERDTRVETVFSRAAHILERVGLAMSGAIGGTFVAAYLARTNIEALDSIGFIASMILVGVFGFSLGIDIPRQRASDKAPGARHPVPQGDSVELLGATGTFLAAAAALISVYAIVFDAAPQRMWEFAIGCWWLIGVMMQIGAGAIGRLRLNSHTVVPANERLRARP</sequence>
<dbReference type="RefSeq" id="WP_079542396.1">
    <property type="nucleotide sequence ID" value="NZ_LT670844.1"/>
</dbReference>
<dbReference type="OrthoDB" id="8240432at2"/>
<organism evidence="2 3">
    <name type="scientific">Bradyrhizobium lablabi</name>
    <dbReference type="NCBI Taxonomy" id="722472"/>
    <lineage>
        <taxon>Bacteria</taxon>
        <taxon>Pseudomonadati</taxon>
        <taxon>Pseudomonadota</taxon>
        <taxon>Alphaproteobacteria</taxon>
        <taxon>Hyphomicrobiales</taxon>
        <taxon>Nitrobacteraceae</taxon>
        <taxon>Bradyrhizobium</taxon>
    </lineage>
</organism>
<protein>
    <submittedName>
        <fullName evidence="2">Uncharacterized protein</fullName>
    </submittedName>
</protein>
<evidence type="ECO:0000313" key="3">
    <source>
        <dbReference type="Proteomes" id="UP000189935"/>
    </source>
</evidence>
<keyword evidence="1" id="KW-1133">Transmembrane helix</keyword>
<dbReference type="AlphaFoldDB" id="A0A1M6XU30"/>
<feature type="transmembrane region" description="Helical" evidence="1">
    <location>
        <begin position="93"/>
        <end position="115"/>
    </location>
</feature>
<feature type="transmembrane region" description="Helical" evidence="1">
    <location>
        <begin position="23"/>
        <end position="41"/>
    </location>
</feature>
<accession>A0A1M6XU30</accession>
<keyword evidence="1" id="KW-0812">Transmembrane</keyword>